<organism evidence="2">
    <name type="scientific">human gut metagenome</name>
    <dbReference type="NCBI Taxonomy" id="408170"/>
    <lineage>
        <taxon>unclassified sequences</taxon>
        <taxon>metagenomes</taxon>
        <taxon>organismal metagenomes</taxon>
    </lineage>
</organism>
<comment type="caution">
    <text evidence="2">The sequence shown here is derived from an EMBL/GenBank/DDBJ whole genome shotgun (WGS) entry which is preliminary data.</text>
</comment>
<feature type="domain" description="NfeD-like C-terminal" evidence="1">
    <location>
        <begin position="16"/>
        <end position="73"/>
    </location>
</feature>
<dbReference type="InterPro" id="IPR012340">
    <property type="entry name" value="NA-bd_OB-fold"/>
</dbReference>
<gene>
    <name evidence="2" type="ORF">LEA_11048</name>
</gene>
<reference evidence="2" key="1">
    <citation type="journal article" date="2013" name="Environ. Microbiol.">
        <title>Microbiota from the distal guts of lean and obese adolescents exhibit partial functional redundancy besides clear differences in community structure.</title>
        <authorList>
            <person name="Ferrer M."/>
            <person name="Ruiz A."/>
            <person name="Lanza F."/>
            <person name="Haange S.B."/>
            <person name="Oberbach A."/>
            <person name="Till H."/>
            <person name="Bargiela R."/>
            <person name="Campoy C."/>
            <person name="Segura M.T."/>
            <person name="Richter M."/>
            <person name="von Bergen M."/>
            <person name="Seifert J."/>
            <person name="Suarez A."/>
        </authorList>
    </citation>
    <scope>NUCLEOTIDE SEQUENCE</scope>
</reference>
<feature type="non-terminal residue" evidence="2">
    <location>
        <position position="1"/>
    </location>
</feature>
<evidence type="ECO:0000313" key="2">
    <source>
        <dbReference type="EMBL" id="EKC64008.1"/>
    </source>
</evidence>
<sequence length="79" mass="8539">LVKKFSTPKIQRTNIDRIIGERAIVTEEIDNLRAIGIVKADGKSWSARSADGSIIPAGSVVEVQKIDGVKLIVGLIQNK</sequence>
<dbReference type="InterPro" id="IPR002810">
    <property type="entry name" value="NfeD-like_C"/>
</dbReference>
<evidence type="ECO:0000259" key="1">
    <source>
        <dbReference type="Pfam" id="PF01957"/>
    </source>
</evidence>
<dbReference type="Pfam" id="PF01957">
    <property type="entry name" value="NfeD"/>
    <property type="match status" value="1"/>
</dbReference>
<dbReference type="SUPFAM" id="SSF141322">
    <property type="entry name" value="NfeD domain-like"/>
    <property type="match status" value="1"/>
</dbReference>
<dbReference type="EMBL" id="AJWY01007432">
    <property type="protein sequence ID" value="EKC64008.1"/>
    <property type="molecule type" value="Genomic_DNA"/>
</dbReference>
<dbReference type="Gene3D" id="2.40.50.140">
    <property type="entry name" value="Nucleic acid-binding proteins"/>
    <property type="match status" value="1"/>
</dbReference>
<proteinExistence type="predicted"/>
<name>K1T2C0_9ZZZZ</name>
<protein>
    <submittedName>
        <fullName evidence="2">Nodulation efficiency, NfeD</fullName>
    </submittedName>
</protein>
<accession>K1T2C0</accession>
<dbReference type="AlphaFoldDB" id="K1T2C0"/>